<gene>
    <name evidence="3" type="ORF">C8A01DRAFT_39020</name>
</gene>
<comment type="caution">
    <text evidence="3">The sequence shown here is derived from an EMBL/GenBank/DDBJ whole genome shotgun (WGS) entry which is preliminary data.</text>
</comment>
<evidence type="ECO:0000313" key="3">
    <source>
        <dbReference type="EMBL" id="KAK4034495.1"/>
    </source>
</evidence>
<dbReference type="PANTHER" id="PTHR47534:SF3">
    <property type="entry name" value="ALCOHOL DEHYDROGENASE-LIKE C-TERMINAL DOMAIN-CONTAINING PROTEIN"/>
    <property type="match status" value="1"/>
</dbReference>
<dbReference type="InterPro" id="IPR036291">
    <property type="entry name" value="NAD(P)-bd_dom_sf"/>
</dbReference>
<feature type="compositionally biased region" description="Low complexity" evidence="2">
    <location>
        <begin position="191"/>
        <end position="202"/>
    </location>
</feature>
<keyword evidence="4" id="KW-1185">Reference proteome</keyword>
<dbReference type="Gene3D" id="3.40.50.720">
    <property type="entry name" value="NAD(P)-binding Rossmann-like Domain"/>
    <property type="match status" value="1"/>
</dbReference>
<dbReference type="InterPro" id="IPR052228">
    <property type="entry name" value="Sec_Metab_Biosynth_Oxidored"/>
</dbReference>
<evidence type="ECO:0000256" key="2">
    <source>
        <dbReference type="SAM" id="MobiDB-lite"/>
    </source>
</evidence>
<dbReference type="Pfam" id="PF00106">
    <property type="entry name" value="adh_short"/>
    <property type="match status" value="1"/>
</dbReference>
<sequence>MVTLEQMRSSNARIPECLPPGVVAVFVGGTGGIGEATMKQFAKHAVQPRIYFVGRSERAAVRITAELTTINPGGQYHFIPADLSLLQNVDEVCYEIQSHETLINLLFLTPGTMVTGKETPEHLYYPTAVTYYARIRLIVNLLPLLQKAPSLRRVVTVFGGTKEGPLSVGDLQGRSLGLLTTTSTPKPPPTTNTTGTLTKPNPSHLVQLRAHTSSMMTLALESLALEAPDVSFVHSFPGFVRTHLGREVRAASASAVGLVKVVLNKVVGPIGGGTIPLAEAGERQLFVATSGRFPARWCGGGEGVEGSGVAVASTAGVGLVEGEGVGVARGSDARAGSGVYSVNFDGEAQGVKVEEAVQRLRDADLVRRLWLHTVGEFVRVTGTEFV</sequence>
<keyword evidence="1" id="KW-0560">Oxidoreductase</keyword>
<proteinExistence type="predicted"/>
<reference evidence="4" key="1">
    <citation type="journal article" date="2023" name="Mol. Phylogenet. Evol.">
        <title>Genome-scale phylogeny and comparative genomics of the fungal order Sordariales.</title>
        <authorList>
            <person name="Hensen N."/>
            <person name="Bonometti L."/>
            <person name="Westerberg I."/>
            <person name="Brannstrom I.O."/>
            <person name="Guillou S."/>
            <person name="Cros-Aarteil S."/>
            <person name="Calhoun S."/>
            <person name="Haridas S."/>
            <person name="Kuo A."/>
            <person name="Mondo S."/>
            <person name="Pangilinan J."/>
            <person name="Riley R."/>
            <person name="LaButti K."/>
            <person name="Andreopoulos B."/>
            <person name="Lipzen A."/>
            <person name="Chen C."/>
            <person name="Yan M."/>
            <person name="Daum C."/>
            <person name="Ng V."/>
            <person name="Clum A."/>
            <person name="Steindorff A."/>
            <person name="Ohm R.A."/>
            <person name="Martin F."/>
            <person name="Silar P."/>
            <person name="Natvig D.O."/>
            <person name="Lalanne C."/>
            <person name="Gautier V."/>
            <person name="Ament-Velasquez S.L."/>
            <person name="Kruys A."/>
            <person name="Hutchinson M.I."/>
            <person name="Powell A.J."/>
            <person name="Barry K."/>
            <person name="Miller A.N."/>
            <person name="Grigoriev I.V."/>
            <person name="Debuchy R."/>
            <person name="Gladieux P."/>
            <person name="Hiltunen Thoren M."/>
            <person name="Johannesson H."/>
        </authorList>
    </citation>
    <scope>NUCLEOTIDE SEQUENCE [LARGE SCALE GENOMIC DNA]</scope>
    <source>
        <strain evidence="4">CBS 284.82</strain>
    </source>
</reference>
<organism evidence="3 4">
    <name type="scientific">Parachaetomium inaequale</name>
    <dbReference type="NCBI Taxonomy" id="2588326"/>
    <lineage>
        <taxon>Eukaryota</taxon>
        <taxon>Fungi</taxon>
        <taxon>Dikarya</taxon>
        <taxon>Ascomycota</taxon>
        <taxon>Pezizomycotina</taxon>
        <taxon>Sordariomycetes</taxon>
        <taxon>Sordariomycetidae</taxon>
        <taxon>Sordariales</taxon>
        <taxon>Chaetomiaceae</taxon>
        <taxon>Parachaetomium</taxon>
    </lineage>
</organism>
<dbReference type="AlphaFoldDB" id="A0AAN6PA32"/>
<name>A0AAN6PA32_9PEZI</name>
<evidence type="ECO:0000256" key="1">
    <source>
        <dbReference type="ARBA" id="ARBA00023002"/>
    </source>
</evidence>
<feature type="region of interest" description="Disordered" evidence="2">
    <location>
        <begin position="179"/>
        <end position="202"/>
    </location>
</feature>
<dbReference type="Proteomes" id="UP001303115">
    <property type="component" value="Unassembled WGS sequence"/>
</dbReference>
<dbReference type="EMBL" id="MU854477">
    <property type="protein sequence ID" value="KAK4034495.1"/>
    <property type="molecule type" value="Genomic_DNA"/>
</dbReference>
<dbReference type="SUPFAM" id="SSF51735">
    <property type="entry name" value="NAD(P)-binding Rossmann-fold domains"/>
    <property type="match status" value="1"/>
</dbReference>
<dbReference type="InterPro" id="IPR002347">
    <property type="entry name" value="SDR_fam"/>
</dbReference>
<evidence type="ECO:0000313" key="4">
    <source>
        <dbReference type="Proteomes" id="UP001303115"/>
    </source>
</evidence>
<accession>A0AAN6PA32</accession>
<dbReference type="GO" id="GO:0016491">
    <property type="term" value="F:oxidoreductase activity"/>
    <property type="evidence" value="ECO:0007669"/>
    <property type="project" value="UniProtKB-KW"/>
</dbReference>
<dbReference type="PANTHER" id="PTHR47534">
    <property type="entry name" value="YALI0E05731P"/>
    <property type="match status" value="1"/>
</dbReference>
<protein>
    <submittedName>
        <fullName evidence="3">Uncharacterized protein</fullName>
    </submittedName>
</protein>